<feature type="compositionally biased region" description="Polar residues" evidence="1">
    <location>
        <begin position="298"/>
        <end position="315"/>
    </location>
</feature>
<keyword evidence="5" id="KW-1185">Reference proteome</keyword>
<dbReference type="InterPro" id="IPR036869">
    <property type="entry name" value="J_dom_sf"/>
</dbReference>
<feature type="compositionally biased region" description="Basic and acidic residues" evidence="1">
    <location>
        <begin position="393"/>
        <end position="414"/>
    </location>
</feature>
<feature type="compositionally biased region" description="Low complexity" evidence="1">
    <location>
        <begin position="448"/>
        <end position="492"/>
    </location>
</feature>
<name>A0ABN9QJJ6_9DINO</name>
<feature type="region of interest" description="Disordered" evidence="1">
    <location>
        <begin position="503"/>
        <end position="522"/>
    </location>
</feature>
<dbReference type="SUPFAM" id="SSF46565">
    <property type="entry name" value="Chaperone J-domain"/>
    <property type="match status" value="1"/>
</dbReference>
<evidence type="ECO:0000256" key="2">
    <source>
        <dbReference type="SAM" id="SignalP"/>
    </source>
</evidence>
<feature type="region of interest" description="Disordered" evidence="1">
    <location>
        <begin position="561"/>
        <end position="623"/>
    </location>
</feature>
<feature type="compositionally biased region" description="Basic and acidic residues" evidence="1">
    <location>
        <begin position="599"/>
        <end position="609"/>
    </location>
</feature>
<comment type="caution">
    <text evidence="4">The sequence shown here is derived from an EMBL/GenBank/DDBJ whole genome shotgun (WGS) entry which is preliminary data.</text>
</comment>
<feature type="signal peptide" evidence="2">
    <location>
        <begin position="1"/>
        <end position="22"/>
    </location>
</feature>
<evidence type="ECO:0000313" key="5">
    <source>
        <dbReference type="Proteomes" id="UP001189429"/>
    </source>
</evidence>
<proteinExistence type="predicted"/>
<feature type="region of interest" description="Disordered" evidence="1">
    <location>
        <begin position="393"/>
        <end position="492"/>
    </location>
</feature>
<dbReference type="PROSITE" id="PS50076">
    <property type="entry name" value="DNAJ_2"/>
    <property type="match status" value="1"/>
</dbReference>
<feature type="compositionally biased region" description="Basic and acidic residues" evidence="1">
    <location>
        <begin position="505"/>
        <end position="519"/>
    </location>
</feature>
<feature type="compositionally biased region" description="Basic residues" evidence="1">
    <location>
        <begin position="65"/>
        <end position="76"/>
    </location>
</feature>
<feature type="compositionally biased region" description="Basic and acidic residues" evidence="1">
    <location>
        <begin position="156"/>
        <end position="176"/>
    </location>
</feature>
<accession>A0ABN9QJJ6</accession>
<feature type="region of interest" description="Disordered" evidence="1">
    <location>
        <begin position="65"/>
        <end position="94"/>
    </location>
</feature>
<feature type="domain" description="J" evidence="3">
    <location>
        <begin position="35"/>
        <end position="125"/>
    </location>
</feature>
<dbReference type="InterPro" id="IPR001623">
    <property type="entry name" value="DnaJ_domain"/>
</dbReference>
<feature type="region of interest" description="Disordered" evidence="1">
    <location>
        <begin position="280"/>
        <end position="316"/>
    </location>
</feature>
<evidence type="ECO:0000256" key="1">
    <source>
        <dbReference type="SAM" id="MobiDB-lite"/>
    </source>
</evidence>
<keyword evidence="2" id="KW-0732">Signal</keyword>
<evidence type="ECO:0000313" key="4">
    <source>
        <dbReference type="EMBL" id="CAK0806226.1"/>
    </source>
</evidence>
<feature type="compositionally biased region" description="Polar residues" evidence="1">
    <location>
        <begin position="192"/>
        <end position="203"/>
    </location>
</feature>
<dbReference type="Proteomes" id="UP001189429">
    <property type="component" value="Unassembled WGS sequence"/>
</dbReference>
<protein>
    <recommendedName>
        <fullName evidence="3">J domain-containing protein</fullName>
    </recommendedName>
</protein>
<feature type="compositionally biased region" description="Low complexity" evidence="1">
    <location>
        <begin position="426"/>
        <end position="441"/>
    </location>
</feature>
<gene>
    <name evidence="4" type="ORF">PCOR1329_LOCUS12542</name>
</gene>
<evidence type="ECO:0000259" key="3">
    <source>
        <dbReference type="PROSITE" id="PS50076"/>
    </source>
</evidence>
<reference evidence="4" key="1">
    <citation type="submission" date="2023-10" db="EMBL/GenBank/DDBJ databases">
        <authorList>
            <person name="Chen Y."/>
            <person name="Shah S."/>
            <person name="Dougan E. K."/>
            <person name="Thang M."/>
            <person name="Chan C."/>
        </authorList>
    </citation>
    <scope>NUCLEOTIDE SEQUENCE [LARGE SCALE GENOMIC DNA]</scope>
</reference>
<sequence>MSPRFACASSVAVLLASHHACGFEQGVDQHVPREQSAPRLGFLDCTGQSDLTDRGIRRAYRRIAKAKHPDKQRRGHLSVAPAEADPPEEESEGAGTIEDFTELRDSWLQDPLRFHIYRAVFDRDGGRLTEFGDAVTRKEHSQKSAPAVLQTLRARIERVRDSTPSRGTDKDADTADRNNTSAPFASEKDDLASTTSVAAQRQAQETEKDWPYLDVEIDVRNSGAPNGGFLPQGGSWTFAFARKGVSTVHYRGDEKAGGYDVCCDFLKDSKCVRNTGIQHTKGADGKLRSSESPGPRSPQVQASSQNGSLPYQTSDCPFARDRETLTFRVRKPLHKDLGGQWGGAVQVFNERREEVLCVALALQAGPPHLQHTASLLLRLGLAVVLRALPRRERARDSETGIETGRERPEPREAPPRASGRARRRASASSRRAASARTAPTSWRGPWMATAGATARAPAGSSRATPARASTGRSAGQSACRGRGAGSTRRTAQRVVPAVHALQQAAEDRGSADRDVREGGGGDPGALAAEHKCRRAVSSSAAACVCSGSLCLARRCRRPTCPPRPPSPFRSGWSPAAPPGAWGGSRRRRTWRGSPAPEARGQRRSAERGAQKVRRRSSSGLRVRSVWPRLVEA</sequence>
<dbReference type="EMBL" id="CAUYUJ010003669">
    <property type="protein sequence ID" value="CAK0806226.1"/>
    <property type="molecule type" value="Genomic_DNA"/>
</dbReference>
<feature type="region of interest" description="Disordered" evidence="1">
    <location>
        <begin position="156"/>
        <end position="209"/>
    </location>
</feature>
<feature type="chain" id="PRO_5045784875" description="J domain-containing protein" evidence="2">
    <location>
        <begin position="23"/>
        <end position="632"/>
    </location>
</feature>
<feature type="non-terminal residue" evidence="4">
    <location>
        <position position="632"/>
    </location>
</feature>
<organism evidence="4 5">
    <name type="scientific">Prorocentrum cordatum</name>
    <dbReference type="NCBI Taxonomy" id="2364126"/>
    <lineage>
        <taxon>Eukaryota</taxon>
        <taxon>Sar</taxon>
        <taxon>Alveolata</taxon>
        <taxon>Dinophyceae</taxon>
        <taxon>Prorocentrales</taxon>
        <taxon>Prorocentraceae</taxon>
        <taxon>Prorocentrum</taxon>
    </lineage>
</organism>